<evidence type="ECO:0000256" key="5">
    <source>
        <dbReference type="ARBA" id="ARBA00022692"/>
    </source>
</evidence>
<dbReference type="Proteomes" id="UP000027142">
    <property type="component" value="Chromosome"/>
</dbReference>
<reference evidence="9 10" key="1">
    <citation type="journal article" date="2014" name="Gene">
        <title>A comparative genomic analysis of the alkalitolerant soil bacterium Bacillus lehensis G1.</title>
        <authorList>
            <person name="Noor Y.M."/>
            <person name="Samsulrizal N.H."/>
            <person name="Jema'on N.A."/>
            <person name="Low K.O."/>
            <person name="Ramli A.N."/>
            <person name="Alias N.I."/>
            <person name="Damis S.I."/>
            <person name="Fuzi S.F."/>
            <person name="Isa M.N."/>
            <person name="Murad A.M."/>
            <person name="Raih M.F."/>
            <person name="Bakar F.D."/>
            <person name="Najimudin N."/>
            <person name="Mahadi N.M."/>
            <person name="Illias R.M."/>
        </authorList>
    </citation>
    <scope>NUCLEOTIDE SEQUENCE [LARGE SCALE GENOMIC DNA]</scope>
    <source>
        <strain evidence="9 10">G1</strain>
    </source>
</reference>
<keyword evidence="7 8" id="KW-0472">Membrane</keyword>
<evidence type="ECO:0000313" key="10">
    <source>
        <dbReference type="Proteomes" id="UP000027142"/>
    </source>
</evidence>
<evidence type="ECO:0000313" key="9">
    <source>
        <dbReference type="EMBL" id="AIC93638.1"/>
    </source>
</evidence>
<keyword evidence="5 8" id="KW-0812">Transmembrane</keyword>
<feature type="transmembrane region" description="Helical" evidence="8">
    <location>
        <begin position="197"/>
        <end position="217"/>
    </location>
</feature>
<gene>
    <name evidence="9" type="ORF">BleG1_1035</name>
</gene>
<name>A0A060LZA9_9BACI</name>
<feature type="transmembrane region" description="Helical" evidence="8">
    <location>
        <begin position="60"/>
        <end position="80"/>
    </location>
</feature>
<dbReference type="HOGENOM" id="CLU_013016_1_1_9"/>
<dbReference type="RefSeq" id="WP_038477957.1">
    <property type="nucleotide sequence ID" value="NZ_CP003923.1"/>
</dbReference>
<protein>
    <submittedName>
        <fullName evidence="9">Ferrichrome transport system permease protein</fullName>
    </submittedName>
</protein>
<dbReference type="SUPFAM" id="SSF81345">
    <property type="entry name" value="ABC transporter involved in vitamin B12 uptake, BtuC"/>
    <property type="match status" value="1"/>
</dbReference>
<evidence type="ECO:0000256" key="2">
    <source>
        <dbReference type="ARBA" id="ARBA00007935"/>
    </source>
</evidence>
<sequence>MNALVKKPAFKVVTLILLIFLTFIASLQTGAIQIQPVDVLRTLVGLGSERDALILFEFRLPRMVIALLVGAALAVSGAILQSISQNELADPGILGINTGAGLAVVIFIYFFQGSLSGVSQLTIFIMPLFAFIGAAFAAFLIYVFAWKKGITPVRLILVGIAVNAAFSALLIVIQLRMAPNDFMQATIWLTGSIWGSTWSYVLTILPWLLILIPLAVYKARTLNVMQVGTESAISLGVSMEKERRLLLILAVALAAISVAVAGGIAFLGLVAPHIARKLVGPQHQIMIPTATLVGAFILLAADMIGRNVLAPSEIPVGIVIAIIGAPYFLYLLMRTP</sequence>
<dbReference type="eggNOG" id="COG0609">
    <property type="taxonomic scope" value="Bacteria"/>
</dbReference>
<dbReference type="PANTHER" id="PTHR30472">
    <property type="entry name" value="FERRIC ENTEROBACTIN TRANSPORT SYSTEM PERMEASE PROTEIN"/>
    <property type="match status" value="1"/>
</dbReference>
<feature type="transmembrane region" description="Helical" evidence="8">
    <location>
        <begin position="283"/>
        <end position="301"/>
    </location>
</feature>
<feature type="transmembrane region" description="Helical" evidence="8">
    <location>
        <begin position="155"/>
        <end position="177"/>
    </location>
</feature>
<dbReference type="GO" id="GO:0033214">
    <property type="term" value="P:siderophore-iron import into cell"/>
    <property type="evidence" value="ECO:0007669"/>
    <property type="project" value="TreeGrafter"/>
</dbReference>
<keyword evidence="6 8" id="KW-1133">Transmembrane helix</keyword>
<feature type="transmembrane region" description="Helical" evidence="8">
    <location>
        <begin position="313"/>
        <end position="333"/>
    </location>
</feature>
<dbReference type="CDD" id="cd06550">
    <property type="entry name" value="TM_ABC_iron-siderophores_like"/>
    <property type="match status" value="1"/>
</dbReference>
<dbReference type="PATRIC" id="fig|1246626.3.peg.1040"/>
<dbReference type="GO" id="GO:0022857">
    <property type="term" value="F:transmembrane transporter activity"/>
    <property type="evidence" value="ECO:0007669"/>
    <property type="project" value="InterPro"/>
</dbReference>
<organism evidence="9 10">
    <name type="scientific">Shouchella lehensis G1</name>
    <dbReference type="NCBI Taxonomy" id="1246626"/>
    <lineage>
        <taxon>Bacteria</taxon>
        <taxon>Bacillati</taxon>
        <taxon>Bacillota</taxon>
        <taxon>Bacilli</taxon>
        <taxon>Bacillales</taxon>
        <taxon>Bacillaceae</taxon>
        <taxon>Shouchella</taxon>
    </lineage>
</organism>
<accession>A0A060LZA9</accession>
<dbReference type="InterPro" id="IPR037294">
    <property type="entry name" value="ABC_BtuC-like"/>
</dbReference>
<dbReference type="InterPro" id="IPR000522">
    <property type="entry name" value="ABC_transptr_permease_BtuC"/>
</dbReference>
<evidence type="ECO:0000256" key="4">
    <source>
        <dbReference type="ARBA" id="ARBA00022475"/>
    </source>
</evidence>
<feature type="transmembrane region" description="Helical" evidence="8">
    <location>
        <begin position="92"/>
        <end position="111"/>
    </location>
</feature>
<dbReference type="Gene3D" id="1.10.3470.10">
    <property type="entry name" value="ABC transporter involved in vitamin B12 uptake, BtuC"/>
    <property type="match status" value="1"/>
</dbReference>
<dbReference type="STRING" id="1246626.BleG1_1035"/>
<keyword evidence="10" id="KW-1185">Reference proteome</keyword>
<dbReference type="OrthoDB" id="9811721at2"/>
<evidence type="ECO:0000256" key="3">
    <source>
        <dbReference type="ARBA" id="ARBA00022448"/>
    </source>
</evidence>
<dbReference type="AlphaFoldDB" id="A0A060LZA9"/>
<comment type="subcellular location">
    <subcellularLocation>
        <location evidence="1">Cell membrane</location>
        <topology evidence="1">Multi-pass membrane protein</topology>
    </subcellularLocation>
</comment>
<evidence type="ECO:0000256" key="1">
    <source>
        <dbReference type="ARBA" id="ARBA00004651"/>
    </source>
</evidence>
<proteinExistence type="inferred from homology"/>
<evidence type="ECO:0000256" key="7">
    <source>
        <dbReference type="ARBA" id="ARBA00023136"/>
    </source>
</evidence>
<feature type="transmembrane region" description="Helical" evidence="8">
    <location>
        <begin position="123"/>
        <end position="143"/>
    </location>
</feature>
<dbReference type="Pfam" id="PF01032">
    <property type="entry name" value="FecCD"/>
    <property type="match status" value="1"/>
</dbReference>
<keyword evidence="3" id="KW-0813">Transport</keyword>
<dbReference type="PANTHER" id="PTHR30472:SF64">
    <property type="entry name" value="IRON(3+)-HYDROXAMATE IMPORT SYSTEM PERMEASE PROTEIN FHUG"/>
    <property type="match status" value="1"/>
</dbReference>
<evidence type="ECO:0000256" key="6">
    <source>
        <dbReference type="ARBA" id="ARBA00022989"/>
    </source>
</evidence>
<dbReference type="EMBL" id="CP003923">
    <property type="protein sequence ID" value="AIC93638.1"/>
    <property type="molecule type" value="Genomic_DNA"/>
</dbReference>
<keyword evidence="4" id="KW-1003">Cell membrane</keyword>
<evidence type="ECO:0000256" key="8">
    <source>
        <dbReference type="SAM" id="Phobius"/>
    </source>
</evidence>
<dbReference type="GO" id="GO:0005886">
    <property type="term" value="C:plasma membrane"/>
    <property type="evidence" value="ECO:0007669"/>
    <property type="project" value="UniProtKB-SubCell"/>
</dbReference>
<feature type="transmembrane region" description="Helical" evidence="8">
    <location>
        <begin position="245"/>
        <end position="271"/>
    </location>
</feature>
<dbReference type="FunFam" id="1.10.3470.10:FF:000001">
    <property type="entry name" value="Vitamin B12 ABC transporter permease BtuC"/>
    <property type="match status" value="1"/>
</dbReference>
<comment type="similarity">
    <text evidence="2">Belongs to the binding-protein-dependent transport system permease family. FecCD subfamily.</text>
</comment>
<dbReference type="KEGG" id="ble:BleG1_1035"/>